<protein>
    <submittedName>
        <fullName evidence="2">RidA family protein</fullName>
    </submittedName>
</protein>
<dbReference type="SUPFAM" id="SSF55298">
    <property type="entry name" value="YjgF-like"/>
    <property type="match status" value="1"/>
</dbReference>
<evidence type="ECO:0000313" key="2">
    <source>
        <dbReference type="EMBL" id="HIX38597.1"/>
    </source>
</evidence>
<dbReference type="GO" id="GO:0005829">
    <property type="term" value="C:cytosol"/>
    <property type="evidence" value="ECO:0007669"/>
    <property type="project" value="TreeGrafter"/>
</dbReference>
<dbReference type="PANTHER" id="PTHR11803:SF59">
    <property type="entry name" value="ENDORIBONUCLEASE"/>
    <property type="match status" value="1"/>
</dbReference>
<dbReference type="PANTHER" id="PTHR11803">
    <property type="entry name" value="2-IMINOBUTANOATE/2-IMINOPROPANOATE DEAMINASE RIDA"/>
    <property type="match status" value="1"/>
</dbReference>
<dbReference type="FunFam" id="3.30.1330.40:FF:000001">
    <property type="entry name" value="L-PSP family endoribonuclease"/>
    <property type="match status" value="1"/>
</dbReference>
<dbReference type="GO" id="GO:0019239">
    <property type="term" value="F:deaminase activity"/>
    <property type="evidence" value="ECO:0007669"/>
    <property type="project" value="TreeGrafter"/>
</dbReference>
<dbReference type="Proteomes" id="UP000824230">
    <property type="component" value="Unassembled WGS sequence"/>
</dbReference>
<dbReference type="InterPro" id="IPR006175">
    <property type="entry name" value="YjgF/YER057c/UK114"/>
</dbReference>
<dbReference type="InterPro" id="IPR006056">
    <property type="entry name" value="RidA"/>
</dbReference>
<dbReference type="NCBIfam" id="TIGR00004">
    <property type="entry name" value="Rid family detoxifying hydrolase"/>
    <property type="match status" value="1"/>
</dbReference>
<accession>A0A9D1VNC0</accession>
<dbReference type="InterPro" id="IPR035959">
    <property type="entry name" value="RutC-like_sf"/>
</dbReference>
<dbReference type="Gene3D" id="3.30.1330.40">
    <property type="entry name" value="RutC-like"/>
    <property type="match status" value="1"/>
</dbReference>
<name>A0A9D1VNC0_9FIRM</name>
<gene>
    <name evidence="2" type="ORF">H9738_12140</name>
</gene>
<evidence type="ECO:0000313" key="3">
    <source>
        <dbReference type="Proteomes" id="UP000824230"/>
    </source>
</evidence>
<sequence>MEIVSTKNAPGAIGPYSQAMILNGVVYTSGQVALSPETGEVVGTTIEEQAEQVMKNLGAVLEAAGSSYEKTVKTTCFLADMNDFAAFNEIYGKYFTGKPARSCVAVKTLPKNVLCEVEAIASVE</sequence>
<dbReference type="AlphaFoldDB" id="A0A9D1VNC0"/>
<evidence type="ECO:0000256" key="1">
    <source>
        <dbReference type="ARBA" id="ARBA00010552"/>
    </source>
</evidence>
<reference evidence="2" key="2">
    <citation type="submission" date="2021-04" db="EMBL/GenBank/DDBJ databases">
        <authorList>
            <person name="Gilroy R."/>
        </authorList>
    </citation>
    <scope>NUCLEOTIDE SEQUENCE</scope>
    <source>
        <strain evidence="2">ChiHjej12B11-1927</strain>
    </source>
</reference>
<comment type="caution">
    <text evidence="2">The sequence shown here is derived from an EMBL/GenBank/DDBJ whole genome shotgun (WGS) entry which is preliminary data.</text>
</comment>
<dbReference type="CDD" id="cd00448">
    <property type="entry name" value="YjgF_YER057c_UK114_family"/>
    <property type="match status" value="1"/>
</dbReference>
<proteinExistence type="inferred from homology"/>
<organism evidence="2 3">
    <name type="scientific">Candidatus Blautia pullistercoris</name>
    <dbReference type="NCBI Taxonomy" id="2838499"/>
    <lineage>
        <taxon>Bacteria</taxon>
        <taxon>Bacillati</taxon>
        <taxon>Bacillota</taxon>
        <taxon>Clostridia</taxon>
        <taxon>Lachnospirales</taxon>
        <taxon>Lachnospiraceae</taxon>
        <taxon>Blautia</taxon>
    </lineage>
</organism>
<reference evidence="2" key="1">
    <citation type="journal article" date="2021" name="PeerJ">
        <title>Extensive microbial diversity within the chicken gut microbiome revealed by metagenomics and culture.</title>
        <authorList>
            <person name="Gilroy R."/>
            <person name="Ravi A."/>
            <person name="Getino M."/>
            <person name="Pursley I."/>
            <person name="Horton D.L."/>
            <person name="Alikhan N.F."/>
            <person name="Baker D."/>
            <person name="Gharbi K."/>
            <person name="Hall N."/>
            <person name="Watson M."/>
            <person name="Adriaenssens E.M."/>
            <person name="Foster-Nyarko E."/>
            <person name="Jarju S."/>
            <person name="Secka A."/>
            <person name="Antonio M."/>
            <person name="Oren A."/>
            <person name="Chaudhuri R.R."/>
            <person name="La Ragione R."/>
            <person name="Hildebrand F."/>
            <person name="Pallen M.J."/>
        </authorList>
    </citation>
    <scope>NUCLEOTIDE SEQUENCE</scope>
    <source>
        <strain evidence="2">ChiHjej12B11-1927</strain>
    </source>
</reference>
<comment type="similarity">
    <text evidence="1">Belongs to the RutC family.</text>
</comment>
<dbReference type="Pfam" id="PF01042">
    <property type="entry name" value="Ribonuc_L-PSP"/>
    <property type="match status" value="1"/>
</dbReference>
<dbReference type="EMBL" id="DXFG01000268">
    <property type="protein sequence ID" value="HIX38597.1"/>
    <property type="molecule type" value="Genomic_DNA"/>
</dbReference>